<dbReference type="Proteomes" id="UP000091857">
    <property type="component" value="Chromosome 2"/>
</dbReference>
<comment type="caution">
    <text evidence="1">The sequence shown here is derived from an EMBL/GenBank/DDBJ whole genome shotgun (WGS) entry which is preliminary data.</text>
</comment>
<sequence length="61" mass="7055">MNTCGAPQCLSNCLILLKTTNKLVRGCLRNFENEINVRPLFLITQNLKYTFNPTYIETFNN</sequence>
<reference evidence="2" key="1">
    <citation type="journal article" date="2016" name="Nat. Biotechnol.">
        <title>Sequencing wild and cultivated cassava and related species reveals extensive interspecific hybridization and genetic diversity.</title>
        <authorList>
            <person name="Bredeson J.V."/>
            <person name="Lyons J.B."/>
            <person name="Prochnik S.E."/>
            <person name="Wu G.A."/>
            <person name="Ha C.M."/>
            <person name="Edsinger-Gonzales E."/>
            <person name="Grimwood J."/>
            <person name="Schmutz J."/>
            <person name="Rabbi I.Y."/>
            <person name="Egesi C."/>
            <person name="Nauluvula P."/>
            <person name="Lebot V."/>
            <person name="Ndunguru J."/>
            <person name="Mkamilo G."/>
            <person name="Bart R.S."/>
            <person name="Setter T.L."/>
            <person name="Gleadow R.M."/>
            <person name="Kulakow P."/>
            <person name="Ferguson M.E."/>
            <person name="Rounsley S."/>
            <person name="Rokhsar D.S."/>
        </authorList>
    </citation>
    <scope>NUCLEOTIDE SEQUENCE [LARGE SCALE GENOMIC DNA]</scope>
    <source>
        <strain evidence="2">cv. AM560-2</strain>
    </source>
</reference>
<protein>
    <submittedName>
        <fullName evidence="1">Uncharacterized protein</fullName>
    </submittedName>
</protein>
<gene>
    <name evidence="1" type="ORF">MANES_02G042533v8</name>
</gene>
<evidence type="ECO:0000313" key="2">
    <source>
        <dbReference type="Proteomes" id="UP000091857"/>
    </source>
</evidence>
<evidence type="ECO:0000313" key="1">
    <source>
        <dbReference type="EMBL" id="KAG8659493.1"/>
    </source>
</evidence>
<dbReference type="EMBL" id="CM004388">
    <property type="protein sequence ID" value="KAG8659493.1"/>
    <property type="molecule type" value="Genomic_DNA"/>
</dbReference>
<keyword evidence="2" id="KW-1185">Reference proteome</keyword>
<accession>A0ACB7I6K0</accession>
<name>A0ACB7I6K0_MANES</name>
<proteinExistence type="predicted"/>
<organism evidence="1 2">
    <name type="scientific">Manihot esculenta</name>
    <name type="common">Cassava</name>
    <name type="synonym">Jatropha manihot</name>
    <dbReference type="NCBI Taxonomy" id="3983"/>
    <lineage>
        <taxon>Eukaryota</taxon>
        <taxon>Viridiplantae</taxon>
        <taxon>Streptophyta</taxon>
        <taxon>Embryophyta</taxon>
        <taxon>Tracheophyta</taxon>
        <taxon>Spermatophyta</taxon>
        <taxon>Magnoliopsida</taxon>
        <taxon>eudicotyledons</taxon>
        <taxon>Gunneridae</taxon>
        <taxon>Pentapetalae</taxon>
        <taxon>rosids</taxon>
        <taxon>fabids</taxon>
        <taxon>Malpighiales</taxon>
        <taxon>Euphorbiaceae</taxon>
        <taxon>Crotonoideae</taxon>
        <taxon>Manihoteae</taxon>
        <taxon>Manihot</taxon>
    </lineage>
</organism>